<dbReference type="PROSITE" id="PS50931">
    <property type="entry name" value="HTH_LYSR"/>
    <property type="match status" value="1"/>
</dbReference>
<feature type="domain" description="HTH lysR-type" evidence="5">
    <location>
        <begin position="8"/>
        <end position="65"/>
    </location>
</feature>
<evidence type="ECO:0000313" key="7">
    <source>
        <dbReference type="Proteomes" id="UP000015525"/>
    </source>
</evidence>
<dbReference type="Pfam" id="PF03466">
    <property type="entry name" value="LysR_substrate"/>
    <property type="match status" value="1"/>
</dbReference>
<evidence type="ECO:0000313" key="6">
    <source>
        <dbReference type="EMBL" id="EQB08058.1"/>
    </source>
</evidence>
<dbReference type="PRINTS" id="PR00039">
    <property type="entry name" value="HTHLYSR"/>
</dbReference>
<dbReference type="Gene3D" id="1.10.10.10">
    <property type="entry name" value="Winged helix-like DNA-binding domain superfamily/Winged helix DNA-binding domain"/>
    <property type="match status" value="1"/>
</dbReference>
<dbReference type="InterPro" id="IPR000847">
    <property type="entry name" value="LysR_HTH_N"/>
</dbReference>
<dbReference type="RefSeq" id="WP_021238076.1">
    <property type="nucleotide sequence ID" value="NZ_ATHO01000072.1"/>
</dbReference>
<proteinExistence type="inferred from homology"/>
<dbReference type="SUPFAM" id="SSF46785">
    <property type="entry name" value="Winged helix' DNA-binding domain"/>
    <property type="match status" value="1"/>
</dbReference>
<dbReference type="PATRIC" id="fig|1329909.3.peg.1746"/>
<dbReference type="InterPro" id="IPR050389">
    <property type="entry name" value="LysR-type_TF"/>
</dbReference>
<protein>
    <recommendedName>
        <fullName evidence="5">HTH lysR-type domain-containing protein</fullName>
    </recommendedName>
</protein>
<keyword evidence="2" id="KW-0805">Transcription regulation</keyword>
<dbReference type="GO" id="GO:0003700">
    <property type="term" value="F:DNA-binding transcription factor activity"/>
    <property type="evidence" value="ECO:0007669"/>
    <property type="project" value="InterPro"/>
</dbReference>
<keyword evidence="4" id="KW-0804">Transcription</keyword>
<evidence type="ECO:0000256" key="3">
    <source>
        <dbReference type="ARBA" id="ARBA00023125"/>
    </source>
</evidence>
<organism evidence="6 7">
    <name type="scientific">Sphingobium quisquiliarum P25</name>
    <dbReference type="NCBI Taxonomy" id="1329909"/>
    <lineage>
        <taxon>Bacteria</taxon>
        <taxon>Pseudomonadati</taxon>
        <taxon>Pseudomonadota</taxon>
        <taxon>Alphaproteobacteria</taxon>
        <taxon>Sphingomonadales</taxon>
        <taxon>Sphingomonadaceae</taxon>
        <taxon>Sphingobium</taxon>
    </lineage>
</organism>
<keyword evidence="3" id="KW-0238">DNA-binding</keyword>
<dbReference type="SUPFAM" id="SSF53850">
    <property type="entry name" value="Periplasmic binding protein-like II"/>
    <property type="match status" value="1"/>
</dbReference>
<dbReference type="InterPro" id="IPR036388">
    <property type="entry name" value="WH-like_DNA-bd_sf"/>
</dbReference>
<reference evidence="6 7" key="1">
    <citation type="journal article" date="2013" name="Genome Announc.">
        <title>Draft Genome Sequence of Sphingobium quisquiliarum Strain P25T, a Novel Hexachlorocyclohexane (HCH)-Degrading Bacterium Isolated from an HCH Dumpsite.</title>
        <authorList>
            <person name="Kumar Singh A."/>
            <person name="Sangwan N."/>
            <person name="Sharma A."/>
            <person name="Gupta V."/>
            <person name="Khurana J.P."/>
            <person name="Lal R."/>
        </authorList>
    </citation>
    <scope>NUCLEOTIDE SEQUENCE [LARGE SCALE GENOMIC DNA]</scope>
    <source>
        <strain evidence="6 7">P25</strain>
    </source>
</reference>
<dbReference type="EMBL" id="ATHO01000072">
    <property type="protein sequence ID" value="EQB08058.1"/>
    <property type="molecule type" value="Genomic_DNA"/>
</dbReference>
<gene>
    <name evidence="6" type="ORF">L288_09015</name>
</gene>
<keyword evidence="7" id="KW-1185">Reference proteome</keyword>
<sequence>MSMRFEKLDLNLLVALDALIEDRNVSAASKRLHLSQPALSGALNRLRDFFGDELLAQNGRTMVLTPKAEELRGPVREALMFIRARITTPAAFEPATAERKFRIHVSDYAYDVLIADVTRKAMTLAPGVSFELFTPDRRMMERLERGEVDMIMTIDSYLPDTHPKQALYTDEHSVISWSEGRYAHALSAEEYLAAGHVIAAFGPDRLPAFTEAHLDHQGISRRVDISVQSFTSIPRSIVGTDRLATMYRRHAEYFAQFMPITIQRPPLSFPDIVESAQWHTSRAGDGAIRWLLDLCLEAEREMHGGQGERKCL</sequence>
<dbReference type="InterPro" id="IPR005119">
    <property type="entry name" value="LysR_subst-bd"/>
</dbReference>
<dbReference type="PANTHER" id="PTHR30118">
    <property type="entry name" value="HTH-TYPE TRANSCRIPTIONAL REGULATOR LEUO-RELATED"/>
    <property type="match status" value="1"/>
</dbReference>
<dbReference type="AlphaFoldDB" id="T0H7H5"/>
<dbReference type="InterPro" id="IPR036390">
    <property type="entry name" value="WH_DNA-bd_sf"/>
</dbReference>
<dbReference type="GO" id="GO:0003677">
    <property type="term" value="F:DNA binding"/>
    <property type="evidence" value="ECO:0007669"/>
    <property type="project" value="UniProtKB-KW"/>
</dbReference>
<name>T0H7H5_9SPHN</name>
<comment type="caution">
    <text evidence="6">The sequence shown here is derived from an EMBL/GenBank/DDBJ whole genome shotgun (WGS) entry which is preliminary data.</text>
</comment>
<evidence type="ECO:0000256" key="2">
    <source>
        <dbReference type="ARBA" id="ARBA00023015"/>
    </source>
</evidence>
<evidence type="ECO:0000256" key="1">
    <source>
        <dbReference type="ARBA" id="ARBA00009437"/>
    </source>
</evidence>
<dbReference type="Proteomes" id="UP000015525">
    <property type="component" value="Unassembled WGS sequence"/>
</dbReference>
<evidence type="ECO:0000256" key="4">
    <source>
        <dbReference type="ARBA" id="ARBA00023163"/>
    </source>
</evidence>
<dbReference type="Gene3D" id="3.40.190.10">
    <property type="entry name" value="Periplasmic binding protein-like II"/>
    <property type="match status" value="2"/>
</dbReference>
<comment type="similarity">
    <text evidence="1">Belongs to the LysR transcriptional regulatory family.</text>
</comment>
<accession>T0H7H5</accession>
<dbReference type="Pfam" id="PF00126">
    <property type="entry name" value="HTH_1"/>
    <property type="match status" value="1"/>
</dbReference>
<dbReference type="PANTHER" id="PTHR30118:SF6">
    <property type="entry name" value="HTH-TYPE TRANSCRIPTIONAL REGULATOR LEUO"/>
    <property type="match status" value="1"/>
</dbReference>
<evidence type="ECO:0000259" key="5">
    <source>
        <dbReference type="PROSITE" id="PS50931"/>
    </source>
</evidence>